<dbReference type="KEGG" id="aak:AA2016_2276"/>
<dbReference type="EMBL" id="JACICB010000007">
    <property type="protein sequence ID" value="MBB3705813.1"/>
    <property type="molecule type" value="Genomic_DNA"/>
</dbReference>
<dbReference type="AlphaFoldDB" id="A0AAC9AR61"/>
<evidence type="ECO:0000313" key="3">
    <source>
        <dbReference type="Proteomes" id="UP000075755"/>
    </source>
</evidence>
<protein>
    <submittedName>
        <fullName evidence="1">Uncharacterized protein</fullName>
    </submittedName>
</protein>
<sequence length="62" mass="7276">MTAAPEMTPRLSDEQLRALADDAFVVLNWAKRNRMTRELQLDQVVRTFEVRLGYRQPEARQS</sequence>
<dbReference type="Proteomes" id="UP000075755">
    <property type="component" value="Chromosome"/>
</dbReference>
<gene>
    <name evidence="1" type="ORF">AA2016_2276</name>
    <name evidence="2" type="ORF">FHS67_002132</name>
</gene>
<evidence type="ECO:0000313" key="2">
    <source>
        <dbReference type="EMBL" id="MBB3705813.1"/>
    </source>
</evidence>
<reference evidence="1 3" key="1">
    <citation type="submission" date="2016-03" db="EMBL/GenBank/DDBJ databases">
        <title>Complete genome of Aminobacter aminovorans KCTC 2477.</title>
        <authorList>
            <person name="Kim K.M."/>
        </authorList>
    </citation>
    <scope>NUCLEOTIDE SEQUENCE [LARGE SCALE GENOMIC DNA]</scope>
    <source>
        <strain evidence="1 3">KCTC 2477</strain>
    </source>
</reference>
<proteinExistence type="predicted"/>
<dbReference type="Proteomes" id="UP000577697">
    <property type="component" value="Unassembled WGS sequence"/>
</dbReference>
<dbReference type="EMBL" id="CP015005">
    <property type="protein sequence ID" value="AMS41204.1"/>
    <property type="molecule type" value="Genomic_DNA"/>
</dbReference>
<reference evidence="2 4" key="2">
    <citation type="submission" date="2020-08" db="EMBL/GenBank/DDBJ databases">
        <title>Genomic Encyclopedia of Type Strains, Phase IV (KMG-IV): sequencing the most valuable type-strain genomes for metagenomic binning, comparative biology and taxonomic classification.</title>
        <authorList>
            <person name="Goeker M."/>
        </authorList>
    </citation>
    <scope>NUCLEOTIDE SEQUENCE [LARGE SCALE GENOMIC DNA]</scope>
    <source>
        <strain evidence="2 4">DSM 10368</strain>
    </source>
</reference>
<organism evidence="1 3">
    <name type="scientific">Aminobacter aminovorans</name>
    <name type="common">Chelatobacter heintzii</name>
    <dbReference type="NCBI Taxonomy" id="83263"/>
    <lineage>
        <taxon>Bacteria</taxon>
        <taxon>Pseudomonadati</taxon>
        <taxon>Pseudomonadota</taxon>
        <taxon>Alphaproteobacteria</taxon>
        <taxon>Hyphomicrobiales</taxon>
        <taxon>Phyllobacteriaceae</taxon>
        <taxon>Aminobacter</taxon>
    </lineage>
</organism>
<evidence type="ECO:0000313" key="4">
    <source>
        <dbReference type="Proteomes" id="UP000577697"/>
    </source>
</evidence>
<evidence type="ECO:0000313" key="1">
    <source>
        <dbReference type="EMBL" id="AMS41204.1"/>
    </source>
</evidence>
<name>A0AAC9AR61_AMIAI</name>
<dbReference type="RefSeq" id="WP_067959052.1">
    <property type="nucleotide sequence ID" value="NZ_CP015005.1"/>
</dbReference>
<keyword evidence="4" id="KW-1185">Reference proteome</keyword>
<accession>A0AAC9AR61</accession>